<reference evidence="1 2" key="1">
    <citation type="submission" date="2019-09" db="EMBL/GenBank/DDBJ databases">
        <title>Arthrobacter zafarii sp. nov., a moderately thermotolerant and halotolerant actinobacterium isolated from Cholistan desert soil of Pakistan.</title>
        <authorList>
            <person name="Amin A."/>
            <person name="Ahmed I."/>
            <person name="Khalid N."/>
            <person name="Schumann P."/>
            <person name="Busse H.J."/>
            <person name="Khan I.U."/>
            <person name="Li S."/>
            <person name="Li W.J."/>
        </authorList>
    </citation>
    <scope>NUCLEOTIDE SEQUENCE [LARGE SCALE GENOMIC DNA]</scope>
    <source>
        <strain evidence="1 2">NCCP-1664</strain>
    </source>
</reference>
<dbReference type="AlphaFoldDB" id="A0A5A7NNQ3"/>
<protein>
    <submittedName>
        <fullName evidence="1">Uncharacterized protein</fullName>
    </submittedName>
</protein>
<dbReference type="Proteomes" id="UP000325307">
    <property type="component" value="Unassembled WGS sequence"/>
</dbReference>
<name>A0A5A7NNQ3_9MICC</name>
<organism evidence="1 2">
    <name type="scientific">Zafaria cholistanensis</name>
    <dbReference type="NCBI Taxonomy" id="1682741"/>
    <lineage>
        <taxon>Bacteria</taxon>
        <taxon>Bacillati</taxon>
        <taxon>Actinomycetota</taxon>
        <taxon>Actinomycetes</taxon>
        <taxon>Micrococcales</taxon>
        <taxon>Micrococcaceae</taxon>
        <taxon>Zafaria</taxon>
    </lineage>
</organism>
<evidence type="ECO:0000313" key="2">
    <source>
        <dbReference type="Proteomes" id="UP000325307"/>
    </source>
</evidence>
<comment type="caution">
    <text evidence="1">The sequence shown here is derived from an EMBL/GenBank/DDBJ whole genome shotgun (WGS) entry which is preliminary data.</text>
</comment>
<proteinExistence type="predicted"/>
<accession>A0A5A7NNQ3</accession>
<dbReference type="EMBL" id="BKDJ01000001">
    <property type="protein sequence ID" value="GER21677.1"/>
    <property type="molecule type" value="Genomic_DNA"/>
</dbReference>
<keyword evidence="2" id="KW-1185">Reference proteome</keyword>
<gene>
    <name evidence="1" type="ORF">NCCP1664_01740</name>
</gene>
<evidence type="ECO:0000313" key="1">
    <source>
        <dbReference type="EMBL" id="GER21677.1"/>
    </source>
</evidence>
<sequence length="126" mass="13890">MGSLPQFKDGSVQWPSDPQRTIFQQIVRHGGALAGILQAQFAACHTVQEEHCEECFALVVAPDVPLLPEGTNCPLGFAADLKGQADPADVLLWHEGGRVTGVEISWYDDPHPPLTKVSIFQRWWTN</sequence>